<organism evidence="7 8">
    <name type="scientific">Ophiocordyceps australis</name>
    <dbReference type="NCBI Taxonomy" id="1399860"/>
    <lineage>
        <taxon>Eukaryota</taxon>
        <taxon>Fungi</taxon>
        <taxon>Dikarya</taxon>
        <taxon>Ascomycota</taxon>
        <taxon>Pezizomycotina</taxon>
        <taxon>Sordariomycetes</taxon>
        <taxon>Hypocreomycetidae</taxon>
        <taxon>Hypocreales</taxon>
        <taxon>Ophiocordycipitaceae</taxon>
        <taxon>Ophiocordyceps</taxon>
    </lineage>
</organism>
<evidence type="ECO:0000256" key="6">
    <source>
        <dbReference type="SAM" id="MobiDB-lite"/>
    </source>
</evidence>
<name>A0A2C5Z288_9HYPO</name>
<dbReference type="AlphaFoldDB" id="A0A2C5Z288"/>
<proteinExistence type="inferred from homology"/>
<keyword evidence="3" id="KW-0805">Transcription regulation</keyword>
<evidence type="ECO:0000256" key="5">
    <source>
        <dbReference type="ARBA" id="ARBA00023242"/>
    </source>
</evidence>
<dbReference type="OrthoDB" id="203279at2759"/>
<reference evidence="7 8" key="1">
    <citation type="submission" date="2017-06" db="EMBL/GenBank/DDBJ databases">
        <title>Ant-infecting Ophiocordyceps genomes reveal a high diversity of potential behavioral manipulation genes and a possible major role for enterotoxins.</title>
        <authorList>
            <person name="De Bekker C."/>
            <person name="Evans H.C."/>
            <person name="Brachmann A."/>
            <person name="Hughes D.P."/>
        </authorList>
    </citation>
    <scope>NUCLEOTIDE SEQUENCE [LARGE SCALE GENOMIC DNA]</scope>
    <source>
        <strain evidence="7 8">1348a</strain>
    </source>
</reference>
<evidence type="ECO:0000256" key="2">
    <source>
        <dbReference type="ARBA" id="ARBA00005942"/>
    </source>
</evidence>
<dbReference type="GO" id="GO:0006357">
    <property type="term" value="P:regulation of transcription by RNA polymerase II"/>
    <property type="evidence" value="ECO:0007669"/>
    <property type="project" value="InterPro"/>
</dbReference>
<evidence type="ECO:0000313" key="7">
    <source>
        <dbReference type="EMBL" id="PHH75945.1"/>
    </source>
</evidence>
<gene>
    <name evidence="7" type="ORF">CDD82_4208</name>
</gene>
<comment type="subcellular location">
    <subcellularLocation>
        <location evidence="1">Nucleus</location>
    </subcellularLocation>
</comment>
<evidence type="ECO:0000256" key="4">
    <source>
        <dbReference type="ARBA" id="ARBA00023163"/>
    </source>
</evidence>
<dbReference type="InterPro" id="IPR009332">
    <property type="entry name" value="Med22"/>
</dbReference>
<keyword evidence="4" id="KW-0804">Transcription</keyword>
<feature type="region of interest" description="Disordered" evidence="6">
    <location>
        <begin position="125"/>
        <end position="147"/>
    </location>
</feature>
<dbReference type="GO" id="GO:0003712">
    <property type="term" value="F:transcription coregulator activity"/>
    <property type="evidence" value="ECO:0007669"/>
    <property type="project" value="InterPro"/>
</dbReference>
<evidence type="ECO:0000256" key="1">
    <source>
        <dbReference type="ARBA" id="ARBA00004123"/>
    </source>
</evidence>
<evidence type="ECO:0000313" key="8">
    <source>
        <dbReference type="Proteomes" id="UP000224854"/>
    </source>
</evidence>
<accession>A0A2C5Z288</accession>
<dbReference type="Pfam" id="PF06179">
    <property type="entry name" value="Med22"/>
    <property type="match status" value="1"/>
</dbReference>
<keyword evidence="5" id="KW-0539">Nucleus</keyword>
<dbReference type="GO" id="GO:0016592">
    <property type="term" value="C:mediator complex"/>
    <property type="evidence" value="ECO:0007669"/>
    <property type="project" value="InterPro"/>
</dbReference>
<dbReference type="Proteomes" id="UP000224854">
    <property type="component" value="Unassembled WGS sequence"/>
</dbReference>
<comment type="caution">
    <text evidence="7">The sequence shown here is derived from an EMBL/GenBank/DDBJ whole genome shotgun (WGS) entry which is preliminary data.</text>
</comment>
<comment type="similarity">
    <text evidence="2">Belongs to the Mediator complex subunit 22 family.</text>
</comment>
<sequence length="147" mass="15997">MDRSQATASNLMDMHNRLIADILTRFRTLIMSATIQAQADSNSANPETISVARISMKLEFDGLFSSIKDLLSLSRRIKELWTFGPLGQGDPNRQSTESAIGSSVSQVSQLLNTIETSNMKRLATEAGGEWQQLLHDAPDSSSAPSGN</sequence>
<protein>
    <submittedName>
        <fullName evidence="7">Uncharacterized protein</fullName>
    </submittedName>
</protein>
<keyword evidence="8" id="KW-1185">Reference proteome</keyword>
<evidence type="ECO:0000256" key="3">
    <source>
        <dbReference type="ARBA" id="ARBA00023015"/>
    </source>
</evidence>
<dbReference type="EMBL" id="NJEU01000343">
    <property type="protein sequence ID" value="PHH75945.1"/>
    <property type="molecule type" value="Genomic_DNA"/>
</dbReference>